<dbReference type="Gene3D" id="3.20.20.80">
    <property type="entry name" value="Glycosidases"/>
    <property type="match status" value="1"/>
</dbReference>
<dbReference type="OrthoDB" id="1293114at2759"/>
<dbReference type="PROSITE" id="PS00587">
    <property type="entry name" value="GLYCOSYL_HYDROL_F17"/>
    <property type="match status" value="1"/>
</dbReference>
<comment type="similarity">
    <text evidence="1 4">Belongs to the glycosyl hydrolase 17 family.</text>
</comment>
<dbReference type="EMBL" id="JACGCM010001144">
    <property type="protein sequence ID" value="KAF6160950.1"/>
    <property type="molecule type" value="Genomic_DNA"/>
</dbReference>
<reference evidence="8 9" key="1">
    <citation type="journal article" date="2020" name="IScience">
        <title>Genome Sequencing of the Endangered Kingdonia uniflora (Circaeasteraceae, Ranunculales) Reveals Potential Mechanisms of Evolutionary Specialization.</title>
        <authorList>
            <person name="Sun Y."/>
            <person name="Deng T."/>
            <person name="Zhang A."/>
            <person name="Moore M.J."/>
            <person name="Landis J.B."/>
            <person name="Lin N."/>
            <person name="Zhang H."/>
            <person name="Zhang X."/>
            <person name="Huang J."/>
            <person name="Zhang X."/>
            <person name="Sun H."/>
            <person name="Wang H."/>
        </authorList>
    </citation>
    <scope>NUCLEOTIDE SEQUENCE [LARGE SCALE GENOMIC DNA]</scope>
    <source>
        <strain evidence="8">TB1705</strain>
        <tissue evidence="8">Leaf</tissue>
    </source>
</reference>
<proteinExistence type="inferred from homology"/>
<keyword evidence="3 5" id="KW-0326">Glycosidase</keyword>
<keyword evidence="7" id="KW-0732">Signal</keyword>
<gene>
    <name evidence="8" type="ORF">GIB67_007591</name>
</gene>
<feature type="transmembrane region" description="Helical" evidence="6">
    <location>
        <begin position="371"/>
        <end position="387"/>
    </location>
</feature>
<dbReference type="Pfam" id="PF00332">
    <property type="entry name" value="Glyco_hydro_17"/>
    <property type="match status" value="1"/>
</dbReference>
<evidence type="ECO:0000256" key="3">
    <source>
        <dbReference type="ARBA" id="ARBA00023295"/>
    </source>
</evidence>
<keyword evidence="6" id="KW-0812">Transmembrane</keyword>
<dbReference type="InterPro" id="IPR000490">
    <property type="entry name" value="Glyco_hydro_17"/>
</dbReference>
<dbReference type="AlphaFoldDB" id="A0A7J7N1P4"/>
<evidence type="ECO:0008006" key="10">
    <source>
        <dbReference type="Google" id="ProtNLM"/>
    </source>
</evidence>
<evidence type="ECO:0000256" key="4">
    <source>
        <dbReference type="RuleBase" id="RU004335"/>
    </source>
</evidence>
<keyword evidence="2 5" id="KW-0378">Hydrolase</keyword>
<dbReference type="InterPro" id="IPR044965">
    <property type="entry name" value="Glyco_hydro_17_plant"/>
</dbReference>
<dbReference type="SUPFAM" id="SSF51445">
    <property type="entry name" value="(Trans)glycosidases"/>
    <property type="match status" value="1"/>
</dbReference>
<evidence type="ECO:0000256" key="1">
    <source>
        <dbReference type="ARBA" id="ARBA00008773"/>
    </source>
</evidence>
<keyword evidence="6" id="KW-0472">Membrane</keyword>
<keyword evidence="6" id="KW-1133">Transmembrane helix</keyword>
<dbReference type="InterPro" id="IPR017853">
    <property type="entry name" value="GH"/>
</dbReference>
<evidence type="ECO:0000313" key="9">
    <source>
        <dbReference type="Proteomes" id="UP000541444"/>
    </source>
</evidence>
<dbReference type="PANTHER" id="PTHR32227">
    <property type="entry name" value="GLUCAN ENDO-1,3-BETA-GLUCOSIDASE BG1-RELATED-RELATED"/>
    <property type="match status" value="1"/>
</dbReference>
<evidence type="ECO:0000256" key="6">
    <source>
        <dbReference type="SAM" id="Phobius"/>
    </source>
</evidence>
<keyword evidence="9" id="KW-1185">Reference proteome</keyword>
<feature type="signal peptide" evidence="7">
    <location>
        <begin position="1"/>
        <end position="18"/>
    </location>
</feature>
<dbReference type="Proteomes" id="UP000541444">
    <property type="component" value="Unassembled WGS sequence"/>
</dbReference>
<evidence type="ECO:0000256" key="2">
    <source>
        <dbReference type="ARBA" id="ARBA00022801"/>
    </source>
</evidence>
<evidence type="ECO:0000256" key="5">
    <source>
        <dbReference type="RuleBase" id="RU004336"/>
    </source>
</evidence>
<comment type="caution">
    <text evidence="8">The sequence shown here is derived from an EMBL/GenBank/DDBJ whole genome shotgun (WGS) entry which is preliminary data.</text>
</comment>
<evidence type="ECO:0000313" key="8">
    <source>
        <dbReference type="EMBL" id="KAF6160950.1"/>
    </source>
</evidence>
<protein>
    <recommendedName>
        <fullName evidence="10">Glucan endo-1,3-beta-D-glucosidase</fullName>
    </recommendedName>
</protein>
<evidence type="ECO:0000256" key="7">
    <source>
        <dbReference type="SAM" id="SignalP"/>
    </source>
</evidence>
<dbReference type="GO" id="GO:0005975">
    <property type="term" value="P:carbohydrate metabolic process"/>
    <property type="evidence" value="ECO:0007669"/>
    <property type="project" value="InterPro"/>
</dbReference>
<organism evidence="8 9">
    <name type="scientific">Kingdonia uniflora</name>
    <dbReference type="NCBI Taxonomy" id="39325"/>
    <lineage>
        <taxon>Eukaryota</taxon>
        <taxon>Viridiplantae</taxon>
        <taxon>Streptophyta</taxon>
        <taxon>Embryophyta</taxon>
        <taxon>Tracheophyta</taxon>
        <taxon>Spermatophyta</taxon>
        <taxon>Magnoliopsida</taxon>
        <taxon>Ranunculales</taxon>
        <taxon>Circaeasteraceae</taxon>
        <taxon>Kingdonia</taxon>
    </lineage>
</organism>
<accession>A0A7J7N1P4</accession>
<feature type="chain" id="PRO_5029684541" description="Glucan endo-1,3-beta-D-glucosidase" evidence="7">
    <location>
        <begin position="19"/>
        <end position="388"/>
    </location>
</feature>
<name>A0A7J7N1P4_9MAGN</name>
<sequence>MSPFFIFFFLSLPIVSLSKTTNPITPISSKPPTPPIVGITITNHTITNTLIISTLQTLKITHVRLPDSNPDTIRAFSYTNISLLLSIPNSFIPEISSNRSKALKWLNTHVIPFYPRVRITVISVGNDILDYNNNLSVLLLPAINNVHQGLGELGIHNKILVSTTFSFINVISPMFFPPSSATFQVIITETLIKPLLKFLARTNSSFLVNVYPYHIYWSHSEIPIGYALFQENSFNFRDDLMTGVRYRNLFDTMVDGVVTAMGALGYEDIPLIVTETGWPSQGGEREIDATKIYAEMYLKGLVRHLRSGLGTPLRRDGVAETYVFELLDEEGTQKGVESKKHWGVLYQNLSRKYDFDFSSAAGKHDECERCVIFLVLLILLTILLIWFW</sequence>
<dbReference type="GO" id="GO:0004553">
    <property type="term" value="F:hydrolase activity, hydrolyzing O-glycosyl compounds"/>
    <property type="evidence" value="ECO:0007669"/>
    <property type="project" value="InterPro"/>
</dbReference>